<name>A0A7C9B1G2_OPUST</name>
<protein>
    <submittedName>
        <fullName evidence="1">Uncharacterized protein</fullName>
    </submittedName>
</protein>
<sequence>MDIIKSLRMNLMGGTIPLKKGFLHLAANLSQRARVLGMIGTRRMTGRQAHSRGDHPQPTTMMAGLVGMTPKILTGLKTSQGALLMGLAQALVALGSRMPCGARVVFSEVCLNRGTSVLSFALFCGAEERLEPKVLGALVLVRSRCSICLGLGVYLYKEDRKNCLKDGKRIFGTVTKSAHAILLSL</sequence>
<evidence type="ECO:0000313" key="1">
    <source>
        <dbReference type="EMBL" id="MBA4680636.1"/>
    </source>
</evidence>
<organism evidence="1">
    <name type="scientific">Opuntia streptacantha</name>
    <name type="common">Prickly pear cactus</name>
    <name type="synonym">Opuntia cardona</name>
    <dbReference type="NCBI Taxonomy" id="393608"/>
    <lineage>
        <taxon>Eukaryota</taxon>
        <taxon>Viridiplantae</taxon>
        <taxon>Streptophyta</taxon>
        <taxon>Embryophyta</taxon>
        <taxon>Tracheophyta</taxon>
        <taxon>Spermatophyta</taxon>
        <taxon>Magnoliopsida</taxon>
        <taxon>eudicotyledons</taxon>
        <taxon>Gunneridae</taxon>
        <taxon>Pentapetalae</taxon>
        <taxon>Caryophyllales</taxon>
        <taxon>Cactineae</taxon>
        <taxon>Cactaceae</taxon>
        <taxon>Opuntioideae</taxon>
        <taxon>Opuntia</taxon>
    </lineage>
</organism>
<reference evidence="1" key="2">
    <citation type="submission" date="2020-07" db="EMBL/GenBank/DDBJ databases">
        <authorList>
            <person name="Vera ALvarez R."/>
            <person name="Arias-Moreno D.M."/>
            <person name="Jimenez-Jacinto V."/>
            <person name="Jimenez-Bremont J.F."/>
            <person name="Swaminathan K."/>
            <person name="Moose S.P."/>
            <person name="Guerrero-Gonzalez M.L."/>
            <person name="Marino-Ramirez L."/>
            <person name="Landsman D."/>
            <person name="Rodriguez-Kessler M."/>
            <person name="Delgado-Sanchez P."/>
        </authorList>
    </citation>
    <scope>NUCLEOTIDE SEQUENCE</scope>
    <source>
        <tissue evidence="1">Cladode</tissue>
    </source>
</reference>
<dbReference type="AlphaFoldDB" id="A0A7C9B1G2"/>
<accession>A0A7C9B1G2</accession>
<proteinExistence type="predicted"/>
<reference evidence="1" key="1">
    <citation type="journal article" date="2013" name="J. Plant Res.">
        <title>Effect of fungi and light on seed germination of three Opuntia species from semiarid lands of central Mexico.</title>
        <authorList>
            <person name="Delgado-Sanchez P."/>
            <person name="Jimenez-Bremont J.F."/>
            <person name="Guerrero-Gonzalez Mde L."/>
            <person name="Flores J."/>
        </authorList>
    </citation>
    <scope>NUCLEOTIDE SEQUENCE</scope>
    <source>
        <tissue evidence="1">Cladode</tissue>
    </source>
</reference>
<dbReference type="EMBL" id="GISG01287843">
    <property type="protein sequence ID" value="MBA4680636.1"/>
    <property type="molecule type" value="Transcribed_RNA"/>
</dbReference>